<comment type="caution">
    <text evidence="1">The sequence shown here is derived from an EMBL/GenBank/DDBJ whole genome shotgun (WGS) entry which is preliminary data.</text>
</comment>
<protein>
    <submittedName>
        <fullName evidence="1">Uncharacterized protein</fullName>
    </submittedName>
</protein>
<dbReference type="EMBL" id="BMAU01021345">
    <property type="protein sequence ID" value="GFY17555.1"/>
    <property type="molecule type" value="Genomic_DNA"/>
</dbReference>
<accession>A0A8X6VR89</accession>
<proteinExistence type="predicted"/>
<evidence type="ECO:0000313" key="2">
    <source>
        <dbReference type="Proteomes" id="UP000887159"/>
    </source>
</evidence>
<name>A0A8X6VR89_TRICX</name>
<gene>
    <name evidence="1" type="ORF">TNCV_3519101</name>
</gene>
<sequence>MELVILNLNQVTRTTPELAPSLQTTTPRQKTSSWDVNLAGEKQLSRCLQKITRSQKVRGQGVKTFP</sequence>
<keyword evidence="2" id="KW-1185">Reference proteome</keyword>
<reference evidence="1" key="1">
    <citation type="submission" date="2020-08" db="EMBL/GenBank/DDBJ databases">
        <title>Multicomponent nature underlies the extraordinary mechanical properties of spider dragline silk.</title>
        <authorList>
            <person name="Kono N."/>
            <person name="Nakamura H."/>
            <person name="Mori M."/>
            <person name="Yoshida Y."/>
            <person name="Ohtoshi R."/>
            <person name="Malay A.D."/>
            <person name="Moran D.A.P."/>
            <person name="Tomita M."/>
            <person name="Numata K."/>
            <person name="Arakawa K."/>
        </authorList>
    </citation>
    <scope>NUCLEOTIDE SEQUENCE</scope>
</reference>
<dbReference type="Proteomes" id="UP000887159">
    <property type="component" value="Unassembled WGS sequence"/>
</dbReference>
<evidence type="ECO:0000313" key="1">
    <source>
        <dbReference type="EMBL" id="GFY17555.1"/>
    </source>
</evidence>
<dbReference type="AlphaFoldDB" id="A0A8X6VR89"/>
<organism evidence="1 2">
    <name type="scientific">Trichonephila clavipes</name>
    <name type="common">Golden silk orbweaver</name>
    <name type="synonym">Nephila clavipes</name>
    <dbReference type="NCBI Taxonomy" id="2585209"/>
    <lineage>
        <taxon>Eukaryota</taxon>
        <taxon>Metazoa</taxon>
        <taxon>Ecdysozoa</taxon>
        <taxon>Arthropoda</taxon>
        <taxon>Chelicerata</taxon>
        <taxon>Arachnida</taxon>
        <taxon>Araneae</taxon>
        <taxon>Araneomorphae</taxon>
        <taxon>Entelegynae</taxon>
        <taxon>Araneoidea</taxon>
        <taxon>Nephilidae</taxon>
        <taxon>Trichonephila</taxon>
    </lineage>
</organism>